<sequence>MVRTGIQGGWVIGWQDNEHYILEDGIIVYSGNTIEFVGFPSDPACPQPDRIIDARGKLVSPGFVNLHCIANFDLQILNIDHPRSAGYNRPAWVIEPDAQTIMSDDEFRISADFSVTGLLKCGNTSFGSVTTGLTKFWDDADAEPYALAEASERLGARAWLSHIYQEACDYTDEKGIPQRIWDEKRAQTGLDKGIRFINDMNSKDSDLVQGFLFPYQTGRCSDELLKETMRQSKLLGDVHVRSHFSQRIEEFRQHKE</sequence>
<dbReference type="InterPro" id="IPR032466">
    <property type="entry name" value="Metal_Hydrolase"/>
</dbReference>
<protein>
    <recommendedName>
        <fullName evidence="2">Amidohydrolase-related domain-containing protein</fullName>
    </recommendedName>
</protein>
<accession>A0A382BZM7</accession>
<dbReference type="Gene3D" id="3.20.20.140">
    <property type="entry name" value="Metal-dependent hydrolases"/>
    <property type="match status" value="1"/>
</dbReference>
<dbReference type="AlphaFoldDB" id="A0A382BZM7"/>
<feature type="non-terminal residue" evidence="1">
    <location>
        <position position="256"/>
    </location>
</feature>
<dbReference type="InterPro" id="IPR011059">
    <property type="entry name" value="Metal-dep_hydrolase_composite"/>
</dbReference>
<dbReference type="EMBL" id="UINC01031890">
    <property type="protein sequence ID" value="SVB18647.1"/>
    <property type="molecule type" value="Genomic_DNA"/>
</dbReference>
<dbReference type="GO" id="GO:0016810">
    <property type="term" value="F:hydrolase activity, acting on carbon-nitrogen (but not peptide) bonds"/>
    <property type="evidence" value="ECO:0007669"/>
    <property type="project" value="InterPro"/>
</dbReference>
<proteinExistence type="predicted"/>
<dbReference type="Gene3D" id="2.30.40.10">
    <property type="entry name" value="Urease, subunit C, domain 1"/>
    <property type="match status" value="1"/>
</dbReference>
<reference evidence="1" key="1">
    <citation type="submission" date="2018-05" db="EMBL/GenBank/DDBJ databases">
        <authorList>
            <person name="Lanie J.A."/>
            <person name="Ng W.-L."/>
            <person name="Kazmierczak K.M."/>
            <person name="Andrzejewski T.M."/>
            <person name="Davidsen T.M."/>
            <person name="Wayne K.J."/>
            <person name="Tettelin H."/>
            <person name="Glass J.I."/>
            <person name="Rusch D."/>
            <person name="Podicherti R."/>
            <person name="Tsui H.-C.T."/>
            <person name="Winkler M.E."/>
        </authorList>
    </citation>
    <scope>NUCLEOTIDE SEQUENCE</scope>
</reference>
<name>A0A382BZM7_9ZZZZ</name>
<dbReference type="SUPFAM" id="SSF51556">
    <property type="entry name" value="Metallo-dependent hydrolases"/>
    <property type="match status" value="1"/>
</dbReference>
<gene>
    <name evidence="1" type="ORF">METZ01_LOCUS171501</name>
</gene>
<evidence type="ECO:0000313" key="1">
    <source>
        <dbReference type="EMBL" id="SVB18647.1"/>
    </source>
</evidence>
<dbReference type="SUPFAM" id="SSF51338">
    <property type="entry name" value="Composite domain of metallo-dependent hydrolases"/>
    <property type="match status" value="1"/>
</dbReference>
<evidence type="ECO:0008006" key="2">
    <source>
        <dbReference type="Google" id="ProtNLM"/>
    </source>
</evidence>
<organism evidence="1">
    <name type="scientific">marine metagenome</name>
    <dbReference type="NCBI Taxonomy" id="408172"/>
    <lineage>
        <taxon>unclassified sequences</taxon>
        <taxon>metagenomes</taxon>
        <taxon>ecological metagenomes</taxon>
    </lineage>
</organism>